<sequence>MTLNYELSGEKNGTQNTVIWLIHGAAGHLNHFDRITSYLIRQRFHVLTCDIRYHGSSQPINDDPITFQFKDVLDDLDFIISLVKQTHYPDRNISVFLGGLSMGGIISLLYAVRHENKCQLKDQGIELKGIIPIGSAVPSIPFPRTEWKVYQDLTPNLELTGLMKANIVQSAEFASSQEEIQRSMKQISNVAFYKCLAAIADILLSSNQKDQSIPPTMLPMLLIIPGKDAYTRKEMESLHELNTLHGVASQAVIIENALHMVVLDYSSQVAAYISEFCKLH</sequence>
<dbReference type="Gene3D" id="3.40.50.1820">
    <property type="entry name" value="alpha/beta hydrolase"/>
    <property type="match status" value="1"/>
</dbReference>
<dbReference type="OrthoDB" id="408373at2759"/>
<dbReference type="OMA" id="QIQLFMA"/>
<comment type="caution">
    <text evidence="2">The sequence shown here is derived from an EMBL/GenBank/DDBJ whole genome shotgun (WGS) entry which is preliminary data.</text>
</comment>
<dbReference type="PANTHER" id="PTHR43194:SF2">
    <property type="entry name" value="PEROXISOMAL MEMBRANE PROTEIN LPX1"/>
    <property type="match status" value="1"/>
</dbReference>
<dbReference type="AlphaFoldDB" id="A0A9P6XZJ1"/>
<dbReference type="PANTHER" id="PTHR43194">
    <property type="entry name" value="HYDROLASE ALPHA/BETA FOLD FAMILY"/>
    <property type="match status" value="1"/>
</dbReference>
<name>A0A9P6XZJ1_RHIOR</name>
<dbReference type="InterPro" id="IPR050228">
    <property type="entry name" value="Carboxylesterase_BioH"/>
</dbReference>
<organism evidence="2 3">
    <name type="scientific">Rhizopus oryzae</name>
    <name type="common">Mucormycosis agent</name>
    <name type="synonym">Rhizopus arrhizus var. delemar</name>
    <dbReference type="NCBI Taxonomy" id="64495"/>
    <lineage>
        <taxon>Eukaryota</taxon>
        <taxon>Fungi</taxon>
        <taxon>Fungi incertae sedis</taxon>
        <taxon>Mucoromycota</taxon>
        <taxon>Mucoromycotina</taxon>
        <taxon>Mucoromycetes</taxon>
        <taxon>Mucorales</taxon>
        <taxon>Mucorineae</taxon>
        <taxon>Rhizopodaceae</taxon>
        <taxon>Rhizopus</taxon>
    </lineage>
</organism>
<dbReference type="InterPro" id="IPR029058">
    <property type="entry name" value="AB_hydrolase_fold"/>
</dbReference>
<dbReference type="Pfam" id="PF12146">
    <property type="entry name" value="Hydrolase_4"/>
    <property type="match status" value="1"/>
</dbReference>
<proteinExistence type="predicted"/>
<evidence type="ECO:0000259" key="1">
    <source>
        <dbReference type="Pfam" id="PF12146"/>
    </source>
</evidence>
<protein>
    <recommendedName>
        <fullName evidence="1">Serine aminopeptidase S33 domain-containing protein</fullName>
    </recommendedName>
</protein>
<feature type="domain" description="Serine aminopeptidase S33" evidence="1">
    <location>
        <begin position="17"/>
        <end position="264"/>
    </location>
</feature>
<dbReference type="InterPro" id="IPR022742">
    <property type="entry name" value="Hydrolase_4"/>
</dbReference>
<dbReference type="EMBL" id="JAANIT010002585">
    <property type="protein sequence ID" value="KAG1536015.1"/>
    <property type="molecule type" value="Genomic_DNA"/>
</dbReference>
<dbReference type="Proteomes" id="UP000717996">
    <property type="component" value="Unassembled WGS sequence"/>
</dbReference>
<reference evidence="2" key="1">
    <citation type="journal article" date="2020" name="Microb. Genom.">
        <title>Genetic diversity of clinical and environmental Mucorales isolates obtained from an investigation of mucormycosis cases among solid organ transplant recipients.</title>
        <authorList>
            <person name="Nguyen M.H."/>
            <person name="Kaul D."/>
            <person name="Muto C."/>
            <person name="Cheng S.J."/>
            <person name="Richter R.A."/>
            <person name="Bruno V.M."/>
            <person name="Liu G."/>
            <person name="Beyhan S."/>
            <person name="Sundermann A.J."/>
            <person name="Mounaud S."/>
            <person name="Pasculle A.W."/>
            <person name="Nierman W.C."/>
            <person name="Driscoll E."/>
            <person name="Cumbie R."/>
            <person name="Clancy C.J."/>
            <person name="Dupont C.L."/>
        </authorList>
    </citation>
    <scope>NUCLEOTIDE SEQUENCE</scope>
    <source>
        <strain evidence="2">GL16</strain>
    </source>
</reference>
<accession>A0A9P6XZJ1</accession>
<gene>
    <name evidence="2" type="ORF">G6F51_011206</name>
</gene>
<dbReference type="SUPFAM" id="SSF53474">
    <property type="entry name" value="alpha/beta-Hydrolases"/>
    <property type="match status" value="1"/>
</dbReference>
<evidence type="ECO:0000313" key="3">
    <source>
        <dbReference type="Proteomes" id="UP000717996"/>
    </source>
</evidence>
<evidence type="ECO:0000313" key="2">
    <source>
        <dbReference type="EMBL" id="KAG1536015.1"/>
    </source>
</evidence>